<comment type="caution">
    <text evidence="2">The sequence shown here is derived from an EMBL/GenBank/DDBJ whole genome shotgun (WGS) entry which is preliminary data.</text>
</comment>
<reference evidence="3" key="1">
    <citation type="submission" date="2015-10" db="EMBL/GenBank/DDBJ databases">
        <authorList>
            <person name="Ju K.-S."/>
            <person name="Doroghazi J.R."/>
            <person name="Metcalf W.W."/>
        </authorList>
    </citation>
    <scope>NUCLEOTIDE SEQUENCE [LARGE SCALE GENOMIC DNA]</scope>
    <source>
        <strain evidence="3">NRRL 3151</strain>
    </source>
</reference>
<gene>
    <name evidence="2" type="ORF">ADL12_15170</name>
</gene>
<sequence>MNTMKRALAVLLLAGGAVSLTTPAMAAPPSGAWTWRWESNIQSQNGLLNLANNGNVCLGLVGALAPATSCTTA</sequence>
<evidence type="ECO:0000313" key="3">
    <source>
        <dbReference type="Proteomes" id="UP000053923"/>
    </source>
</evidence>
<name>A0A0X3V471_9ACTN</name>
<accession>A0A0X3V471</accession>
<evidence type="ECO:0000313" key="2">
    <source>
        <dbReference type="EMBL" id="KUL39593.1"/>
    </source>
</evidence>
<dbReference type="Proteomes" id="UP000053923">
    <property type="component" value="Unassembled WGS sequence"/>
</dbReference>
<dbReference type="AlphaFoldDB" id="A0A0X3V471"/>
<feature type="chain" id="PRO_5007055540" evidence="1">
    <location>
        <begin position="27"/>
        <end position="73"/>
    </location>
</feature>
<evidence type="ECO:0000256" key="1">
    <source>
        <dbReference type="SAM" id="SignalP"/>
    </source>
</evidence>
<keyword evidence="3" id="KW-1185">Reference proteome</keyword>
<proteinExistence type="predicted"/>
<feature type="signal peptide" evidence="1">
    <location>
        <begin position="1"/>
        <end position="26"/>
    </location>
</feature>
<keyword evidence="1" id="KW-0732">Signal</keyword>
<protein>
    <submittedName>
        <fullName evidence="2">Uncharacterized protein</fullName>
    </submittedName>
</protein>
<dbReference type="EMBL" id="LLZG01000096">
    <property type="protein sequence ID" value="KUL39593.1"/>
    <property type="molecule type" value="Genomic_DNA"/>
</dbReference>
<organism evidence="2 3">
    <name type="scientific">Streptomyces regalis</name>
    <dbReference type="NCBI Taxonomy" id="68262"/>
    <lineage>
        <taxon>Bacteria</taxon>
        <taxon>Bacillati</taxon>
        <taxon>Actinomycetota</taxon>
        <taxon>Actinomycetes</taxon>
        <taxon>Kitasatosporales</taxon>
        <taxon>Streptomycetaceae</taxon>
        <taxon>Streptomyces</taxon>
    </lineage>
</organism>